<reference evidence="2" key="1">
    <citation type="journal article" date="2019" name="Beilstein J. Org. Chem.">
        <title>Nanangenines: drimane sesquiterpenoids as the dominant metabolite cohort of a novel Australian fungus, Aspergillus nanangensis.</title>
        <authorList>
            <person name="Lacey H.J."/>
            <person name="Gilchrist C.L.M."/>
            <person name="Crombie A."/>
            <person name="Kalaitzis J.A."/>
            <person name="Vuong D."/>
            <person name="Rutledge P.J."/>
            <person name="Turner P."/>
            <person name="Pitt J.I."/>
            <person name="Lacey E."/>
            <person name="Chooi Y.H."/>
            <person name="Piggott A.M."/>
        </authorList>
    </citation>
    <scope>NUCLEOTIDE SEQUENCE</scope>
    <source>
        <strain evidence="2">MST-FP2251</strain>
    </source>
</reference>
<dbReference type="InterPro" id="IPR050228">
    <property type="entry name" value="Carboxylesterase_BioH"/>
</dbReference>
<dbReference type="PANTHER" id="PTHR43194">
    <property type="entry name" value="HYDROLASE ALPHA/BETA FOLD FAMILY"/>
    <property type="match status" value="1"/>
</dbReference>
<comment type="caution">
    <text evidence="2">The sequence shown here is derived from an EMBL/GenBank/DDBJ whole genome shotgun (WGS) entry which is preliminary data.</text>
</comment>
<dbReference type="PANTHER" id="PTHR43194:SF2">
    <property type="entry name" value="PEROXISOMAL MEMBRANE PROTEIN LPX1"/>
    <property type="match status" value="1"/>
</dbReference>
<dbReference type="Proteomes" id="UP001194746">
    <property type="component" value="Unassembled WGS sequence"/>
</dbReference>
<accession>A0AAD4CEX5</accession>
<dbReference type="Pfam" id="PF12697">
    <property type="entry name" value="Abhydrolase_6"/>
    <property type="match status" value="1"/>
</dbReference>
<keyword evidence="3" id="KW-1185">Reference proteome</keyword>
<dbReference type="SUPFAM" id="SSF53474">
    <property type="entry name" value="alpha/beta-Hydrolases"/>
    <property type="match status" value="1"/>
</dbReference>
<evidence type="ECO:0000313" key="3">
    <source>
        <dbReference type="Proteomes" id="UP001194746"/>
    </source>
</evidence>
<gene>
    <name evidence="2" type="ORF">FE257_000606</name>
</gene>
<dbReference type="EMBL" id="VCAU01000100">
    <property type="protein sequence ID" value="KAF9885246.1"/>
    <property type="molecule type" value="Genomic_DNA"/>
</dbReference>
<dbReference type="InterPro" id="IPR029058">
    <property type="entry name" value="AB_hydrolase_fold"/>
</dbReference>
<dbReference type="AlphaFoldDB" id="A0AAD4CEX5"/>
<sequence length="435" mass="48740">MQDHPWHNLPLQLGRSLDQFNKAIQDDAQFLAFTHTEHIPTPITFAIKSTTDDDAILLTFSQRYGYAKVGKSTDALFTLTALPAQWQGLFTKNPQMPYQSFWGLYGQNIRQDGVAVLGDQLAFLKYAHVWRVMLDALHDVFCGANDLSPQPAQTDDFLVGRYVFVENAAWGRCKIFYEQSGTGPTKIVFLHTAGSDSRQYHGVMNDARMREQCTMVAFDLPAHGRSFPSPKLPHGGYFNSEDAYLSCIAGVIKRLGLKRPILCGASMAGQACIAAAIRADEVGVCGTIPMQGCERVEMRREWQDKSPLVNSATFNPEWVYGMMCPTAPDENRQLLWHTFSSQAYGVYHGDLDFYFNGWDGRGRVEKIDTTKCPIYFLAGEYDWSNTIEMSEATAKKIPGAKFQRMPNLGHFPATENPALFVPHLLEAIDHIVTSV</sequence>
<dbReference type="InterPro" id="IPR000073">
    <property type="entry name" value="AB_hydrolase_1"/>
</dbReference>
<protein>
    <recommendedName>
        <fullName evidence="1">AB hydrolase-1 domain-containing protein</fullName>
    </recommendedName>
</protein>
<name>A0AAD4CEX5_ASPNN</name>
<organism evidence="2 3">
    <name type="scientific">Aspergillus nanangensis</name>
    <dbReference type="NCBI Taxonomy" id="2582783"/>
    <lineage>
        <taxon>Eukaryota</taxon>
        <taxon>Fungi</taxon>
        <taxon>Dikarya</taxon>
        <taxon>Ascomycota</taxon>
        <taxon>Pezizomycotina</taxon>
        <taxon>Eurotiomycetes</taxon>
        <taxon>Eurotiomycetidae</taxon>
        <taxon>Eurotiales</taxon>
        <taxon>Aspergillaceae</taxon>
        <taxon>Aspergillus</taxon>
        <taxon>Aspergillus subgen. Circumdati</taxon>
    </lineage>
</organism>
<evidence type="ECO:0000313" key="2">
    <source>
        <dbReference type="EMBL" id="KAF9885246.1"/>
    </source>
</evidence>
<evidence type="ECO:0000259" key="1">
    <source>
        <dbReference type="Pfam" id="PF12697"/>
    </source>
</evidence>
<reference evidence="2" key="2">
    <citation type="submission" date="2020-02" db="EMBL/GenBank/DDBJ databases">
        <authorList>
            <person name="Gilchrist C.L.M."/>
            <person name="Chooi Y.-H."/>
        </authorList>
    </citation>
    <scope>NUCLEOTIDE SEQUENCE</scope>
    <source>
        <strain evidence="2">MST-FP2251</strain>
    </source>
</reference>
<proteinExistence type="predicted"/>
<feature type="domain" description="AB hydrolase-1" evidence="1">
    <location>
        <begin position="187"/>
        <end position="421"/>
    </location>
</feature>
<dbReference type="Gene3D" id="3.40.50.1820">
    <property type="entry name" value="alpha/beta hydrolase"/>
    <property type="match status" value="1"/>
</dbReference>